<evidence type="ECO:0000313" key="3">
    <source>
        <dbReference type="Proteomes" id="UP000548326"/>
    </source>
</evidence>
<feature type="transmembrane region" description="Helical" evidence="1">
    <location>
        <begin position="49"/>
        <end position="65"/>
    </location>
</feature>
<dbReference type="RefSeq" id="WP_183589235.1">
    <property type="nucleotide sequence ID" value="NZ_JACHCA010000015.1"/>
</dbReference>
<keyword evidence="1" id="KW-0472">Membrane</keyword>
<accession>A0A841JGZ9</accession>
<sequence length="126" mass="14571">MKTIPKQLFRVFLFSVILSIAAVCVYYNIAQKSDDYTKTLPKIMENVTFLNIIIFVMTLPAMFLVNPQYWNNRVVRFLLYFGGSVVFIITALSMKISPPVKVVYLMTGGIFLVVHAIFYYLLVKKR</sequence>
<keyword evidence="1" id="KW-1133">Transmembrane helix</keyword>
<name>A0A841JGZ9_9SPHI</name>
<comment type="caution">
    <text evidence="2">The sequence shown here is derived from an EMBL/GenBank/DDBJ whole genome shotgun (WGS) entry which is preliminary data.</text>
</comment>
<dbReference type="Proteomes" id="UP000548326">
    <property type="component" value="Unassembled WGS sequence"/>
</dbReference>
<proteinExistence type="predicted"/>
<protein>
    <submittedName>
        <fullName evidence="2">Putative membrane channel-forming protein YqfA (Hemolysin III family)</fullName>
    </submittedName>
</protein>
<evidence type="ECO:0000313" key="2">
    <source>
        <dbReference type="EMBL" id="MBB6130439.1"/>
    </source>
</evidence>
<feature type="transmembrane region" description="Helical" evidence="1">
    <location>
        <begin position="12"/>
        <end position="29"/>
    </location>
</feature>
<feature type="transmembrane region" description="Helical" evidence="1">
    <location>
        <begin position="77"/>
        <end position="96"/>
    </location>
</feature>
<keyword evidence="1" id="KW-0812">Transmembrane</keyword>
<feature type="transmembrane region" description="Helical" evidence="1">
    <location>
        <begin position="102"/>
        <end position="122"/>
    </location>
</feature>
<organism evidence="2 3">
    <name type="scientific">Mucilaginibacter lappiensis</name>
    <dbReference type="NCBI Taxonomy" id="354630"/>
    <lineage>
        <taxon>Bacteria</taxon>
        <taxon>Pseudomonadati</taxon>
        <taxon>Bacteroidota</taxon>
        <taxon>Sphingobacteriia</taxon>
        <taxon>Sphingobacteriales</taxon>
        <taxon>Sphingobacteriaceae</taxon>
        <taxon>Mucilaginibacter</taxon>
    </lineage>
</organism>
<dbReference type="AlphaFoldDB" id="A0A841JGZ9"/>
<reference evidence="2 3" key="1">
    <citation type="submission" date="2020-08" db="EMBL/GenBank/DDBJ databases">
        <title>Genomic Encyclopedia of Type Strains, Phase IV (KMG-V): Genome sequencing to study the core and pangenomes of soil and plant-associated prokaryotes.</title>
        <authorList>
            <person name="Whitman W."/>
        </authorList>
    </citation>
    <scope>NUCLEOTIDE SEQUENCE [LARGE SCALE GENOMIC DNA]</scope>
    <source>
        <strain evidence="2 3">MP601</strain>
    </source>
</reference>
<evidence type="ECO:0000256" key="1">
    <source>
        <dbReference type="SAM" id="Phobius"/>
    </source>
</evidence>
<gene>
    <name evidence="2" type="ORF">HDF22_004579</name>
</gene>
<dbReference type="EMBL" id="JACHCA010000015">
    <property type="protein sequence ID" value="MBB6130439.1"/>
    <property type="molecule type" value="Genomic_DNA"/>
</dbReference>